<feature type="domain" description="VWFC" evidence="6">
    <location>
        <begin position="43"/>
        <end position="107"/>
    </location>
</feature>
<feature type="compositionally biased region" description="Low complexity" evidence="4">
    <location>
        <begin position="769"/>
        <end position="780"/>
    </location>
</feature>
<feature type="chain" id="PRO_5003237989" description="VWFC domain-containing protein" evidence="5">
    <location>
        <begin position="26"/>
        <end position="854"/>
    </location>
</feature>
<dbReference type="SUPFAM" id="SSF57603">
    <property type="entry name" value="FnI-like domain"/>
    <property type="match status" value="3"/>
</dbReference>
<evidence type="ECO:0000313" key="8">
    <source>
        <dbReference type="Proteomes" id="UP000000305"/>
    </source>
</evidence>
<feature type="compositionally biased region" description="Basic and acidic residues" evidence="4">
    <location>
        <begin position="711"/>
        <end position="728"/>
    </location>
</feature>
<dbReference type="Gene3D" id="6.20.200.20">
    <property type="match status" value="1"/>
</dbReference>
<feature type="domain" description="VWFC" evidence="6">
    <location>
        <begin position="154"/>
        <end position="214"/>
    </location>
</feature>
<dbReference type="HOGENOM" id="CLU_334093_0_0_1"/>
<dbReference type="KEGG" id="dpx:DAPPUDRAFT_112303"/>
<keyword evidence="2" id="KW-0964">Secreted</keyword>
<feature type="signal peptide" evidence="5">
    <location>
        <begin position="1"/>
        <end position="25"/>
    </location>
</feature>
<name>E9HBL1_DAPPU</name>
<comment type="subcellular location">
    <subcellularLocation>
        <location evidence="1">Secreted</location>
    </subcellularLocation>
</comment>
<dbReference type="STRING" id="6669.E9HBL1"/>
<dbReference type="PhylomeDB" id="E9HBL1"/>
<dbReference type="OMA" id="SEPHIPP"/>
<keyword evidence="8" id="KW-1185">Reference proteome</keyword>
<organism evidence="7 8">
    <name type="scientific">Daphnia pulex</name>
    <name type="common">Water flea</name>
    <dbReference type="NCBI Taxonomy" id="6669"/>
    <lineage>
        <taxon>Eukaryota</taxon>
        <taxon>Metazoa</taxon>
        <taxon>Ecdysozoa</taxon>
        <taxon>Arthropoda</taxon>
        <taxon>Crustacea</taxon>
        <taxon>Branchiopoda</taxon>
        <taxon>Diplostraca</taxon>
        <taxon>Cladocera</taxon>
        <taxon>Anomopoda</taxon>
        <taxon>Daphniidae</taxon>
        <taxon>Daphnia</taxon>
    </lineage>
</organism>
<evidence type="ECO:0000313" key="7">
    <source>
        <dbReference type="EMBL" id="EFX70863.1"/>
    </source>
</evidence>
<dbReference type="InParanoid" id="E9HBL1"/>
<evidence type="ECO:0000256" key="2">
    <source>
        <dbReference type="ARBA" id="ARBA00022525"/>
    </source>
</evidence>
<feature type="compositionally biased region" description="Polar residues" evidence="4">
    <location>
        <begin position="698"/>
        <end position="708"/>
    </location>
</feature>
<feature type="region of interest" description="Disordered" evidence="4">
    <location>
        <begin position="415"/>
        <end position="452"/>
    </location>
</feature>
<feature type="domain" description="VWFC" evidence="6">
    <location>
        <begin position="619"/>
        <end position="684"/>
    </location>
</feature>
<dbReference type="SMART" id="SM00214">
    <property type="entry name" value="VWC"/>
    <property type="match status" value="3"/>
</dbReference>
<evidence type="ECO:0000256" key="1">
    <source>
        <dbReference type="ARBA" id="ARBA00004613"/>
    </source>
</evidence>
<sequence length="854" mass="92914">MAQCTSAHIWLSLLTLSTLWFTILAAPMSDINVMVDDPQRTGCLYDGKFYNETEAVVTKEPCLNCSCRNGALRCHLQVCPFLHDIYPPPAGCVLVERKNACCPKLHCPTNGGTSGNRLLRKDYTGQVSAWKVREDLRKRLVKHLAKSGTDKHGCVDAGTLYADGSAMMTSSTCEYCFCLKGKQTCVKPKCAEPELEGCTPRFRDLACCPTHYDCAMSTTNTTSVAAKKITAERRGDRVRPMTAGTTVGNMRGNDRIIDSSSTLTSSYHHQKLAESRVFRKKILVKRNVDNQKKEATAVPNQMKVHPTTYLLYVDDGWPVICKWHVLIPVDCRGFQEEELIAVTLGPDSLADDNPISSLDAISAASFFQQAIDETADNDVRLDSIDHVGEQHPDSLAVEGTVVESRVPAPALLTANTDAPEESATPAAINTPEEEENVPTPEEVEDPISSRLDEEPELITNDELDAEAAERNIEVSVSSSISSVSQSTNPVRVVGTKDEANKTNASTAAPIPAPPQSSANLLPVDNKTAKPLVDAGKVVSSAPGPSVPEEEDSLDYDYTHMELPPSLPNLEIIPFVAADAVMGVPNLEEDERLNLGGVIEQRTPLSQATAVDELTKTEYCSKDGKLYNHGELINSQQPDELDEDPCNICRCMLGEVVCHETQCAPLLPGCRRLDQPDFCCGQVVCGGNVDDRVETLNAEITTSTMTPSDKVQQPKEKVEKEKEQSKAADETSTTTPSPSPILAFKVTFPPRPSSTLPPPPPTPTFLLRRFPTNRPTARPTAPTTPPRSFNSKFNKPAINNLVGVPAPFATGGLRIDSCNIYGQMYRVGRIIDELSGPCVECKCTEIGVNCVNLKC</sequence>
<dbReference type="Proteomes" id="UP000000305">
    <property type="component" value="Unassembled WGS sequence"/>
</dbReference>
<evidence type="ECO:0000256" key="5">
    <source>
        <dbReference type="SAM" id="SignalP"/>
    </source>
</evidence>
<feature type="region of interest" description="Disordered" evidence="4">
    <location>
        <begin position="769"/>
        <end position="791"/>
    </location>
</feature>
<evidence type="ECO:0000256" key="4">
    <source>
        <dbReference type="SAM" id="MobiDB-lite"/>
    </source>
</evidence>
<evidence type="ECO:0000256" key="3">
    <source>
        <dbReference type="ARBA" id="ARBA00022729"/>
    </source>
</evidence>
<dbReference type="Gene3D" id="2.10.70.10">
    <property type="entry name" value="Complement Module, domain 1"/>
    <property type="match status" value="1"/>
</dbReference>
<feature type="compositionally biased region" description="Acidic residues" evidence="4">
    <location>
        <begin position="431"/>
        <end position="445"/>
    </location>
</feature>
<dbReference type="PANTHER" id="PTHR46698:SF3">
    <property type="entry name" value="TENECTIN ISOFORM 1-RELATED"/>
    <property type="match status" value="1"/>
</dbReference>
<proteinExistence type="predicted"/>
<protein>
    <recommendedName>
        <fullName evidence="6">VWFC domain-containing protein</fullName>
    </recommendedName>
</protein>
<gene>
    <name evidence="7" type="ORF">DAPPUDRAFT_112303</name>
</gene>
<dbReference type="GO" id="GO:0005576">
    <property type="term" value="C:extracellular region"/>
    <property type="evidence" value="ECO:0000318"/>
    <property type="project" value="GO_Central"/>
</dbReference>
<dbReference type="EMBL" id="GL732616">
    <property type="protein sequence ID" value="EFX70863.1"/>
    <property type="molecule type" value="Genomic_DNA"/>
</dbReference>
<keyword evidence="3 5" id="KW-0732">Signal</keyword>
<dbReference type="OrthoDB" id="10072086at2759"/>
<dbReference type="AlphaFoldDB" id="E9HBL1"/>
<reference evidence="7 8" key="1">
    <citation type="journal article" date="2011" name="Science">
        <title>The ecoresponsive genome of Daphnia pulex.</title>
        <authorList>
            <person name="Colbourne J.K."/>
            <person name="Pfrender M.E."/>
            <person name="Gilbert D."/>
            <person name="Thomas W.K."/>
            <person name="Tucker A."/>
            <person name="Oakley T.H."/>
            <person name="Tokishita S."/>
            <person name="Aerts A."/>
            <person name="Arnold G.J."/>
            <person name="Basu M.K."/>
            <person name="Bauer D.J."/>
            <person name="Caceres C.E."/>
            <person name="Carmel L."/>
            <person name="Casola C."/>
            <person name="Choi J.H."/>
            <person name="Detter J.C."/>
            <person name="Dong Q."/>
            <person name="Dusheyko S."/>
            <person name="Eads B.D."/>
            <person name="Frohlich T."/>
            <person name="Geiler-Samerotte K.A."/>
            <person name="Gerlach D."/>
            <person name="Hatcher P."/>
            <person name="Jogdeo S."/>
            <person name="Krijgsveld J."/>
            <person name="Kriventseva E.V."/>
            <person name="Kultz D."/>
            <person name="Laforsch C."/>
            <person name="Lindquist E."/>
            <person name="Lopez J."/>
            <person name="Manak J.R."/>
            <person name="Muller J."/>
            <person name="Pangilinan J."/>
            <person name="Patwardhan R.P."/>
            <person name="Pitluck S."/>
            <person name="Pritham E.J."/>
            <person name="Rechtsteiner A."/>
            <person name="Rho M."/>
            <person name="Rogozin I.B."/>
            <person name="Sakarya O."/>
            <person name="Salamov A."/>
            <person name="Schaack S."/>
            <person name="Shapiro H."/>
            <person name="Shiga Y."/>
            <person name="Skalitzky C."/>
            <person name="Smith Z."/>
            <person name="Souvorov A."/>
            <person name="Sung W."/>
            <person name="Tang Z."/>
            <person name="Tsuchiya D."/>
            <person name="Tu H."/>
            <person name="Vos H."/>
            <person name="Wang M."/>
            <person name="Wolf Y.I."/>
            <person name="Yamagata H."/>
            <person name="Yamada T."/>
            <person name="Ye Y."/>
            <person name="Shaw J.R."/>
            <person name="Andrews J."/>
            <person name="Crease T.J."/>
            <person name="Tang H."/>
            <person name="Lucas S.M."/>
            <person name="Robertson H.M."/>
            <person name="Bork P."/>
            <person name="Koonin E.V."/>
            <person name="Zdobnov E.M."/>
            <person name="Grigoriev I.V."/>
            <person name="Lynch M."/>
            <person name="Boore J.L."/>
        </authorList>
    </citation>
    <scope>NUCLEOTIDE SEQUENCE [LARGE SCALE GENOMIC DNA]</scope>
</reference>
<dbReference type="PANTHER" id="PTHR46698">
    <property type="entry name" value="CROSSVEINLESS 2"/>
    <property type="match status" value="1"/>
</dbReference>
<accession>E9HBL1</accession>
<dbReference type="eggNOG" id="ENOG502RXHC">
    <property type="taxonomic scope" value="Eukaryota"/>
</dbReference>
<evidence type="ECO:0000259" key="6">
    <source>
        <dbReference type="SMART" id="SM00214"/>
    </source>
</evidence>
<feature type="region of interest" description="Disordered" evidence="4">
    <location>
        <begin position="698"/>
        <end position="740"/>
    </location>
</feature>
<dbReference type="InterPro" id="IPR001007">
    <property type="entry name" value="VWF_dom"/>
</dbReference>
<dbReference type="InterPro" id="IPR052424">
    <property type="entry name" value="Kielin_Chordin-BMP_Reg"/>
</dbReference>